<evidence type="ECO:0000313" key="5">
    <source>
        <dbReference type="Proteomes" id="UP000199568"/>
    </source>
</evidence>
<feature type="non-terminal residue" evidence="4">
    <location>
        <position position="85"/>
    </location>
</feature>
<dbReference type="Pfam" id="PF13518">
    <property type="entry name" value="HTH_28"/>
    <property type="match status" value="1"/>
</dbReference>
<keyword evidence="5" id="KW-1185">Reference proteome</keyword>
<proteinExistence type="inferred from homology"/>
<dbReference type="RefSeq" id="WP_139176468.1">
    <property type="nucleotide sequence ID" value="NZ_FOHU01000018.1"/>
</dbReference>
<dbReference type="Proteomes" id="UP000199568">
    <property type="component" value="Unassembled WGS sequence"/>
</dbReference>
<name>A0A1I0GIZ7_9FIRM</name>
<evidence type="ECO:0000256" key="1">
    <source>
        <dbReference type="ARBA" id="ARBA00038232"/>
    </source>
</evidence>
<dbReference type="PANTHER" id="PTHR33795">
    <property type="entry name" value="INSERTION ELEMENT IS150 PROTEIN INSJ"/>
    <property type="match status" value="1"/>
</dbReference>
<dbReference type="InterPro" id="IPR010921">
    <property type="entry name" value="Trp_repressor/repl_initiator"/>
</dbReference>
<comment type="similarity">
    <text evidence="1">Belongs to the IS150/IS1296 orfA family.</text>
</comment>
<reference evidence="4 5" key="1">
    <citation type="submission" date="2016-10" db="EMBL/GenBank/DDBJ databases">
        <authorList>
            <person name="de Groot N.N."/>
        </authorList>
    </citation>
    <scope>NUCLEOTIDE SEQUENCE [LARGE SCALE GENOMIC DNA]</scope>
    <source>
        <strain evidence="4 5">DSM 18979</strain>
    </source>
</reference>
<feature type="domain" description="Insertion element IS150 protein InsJ-like helix-turn-helix" evidence="2">
    <location>
        <begin position="12"/>
        <end position="59"/>
    </location>
</feature>
<sequence length="85" mass="10256">MSKRVKYTAEEKFQIIQEYQEGLGTLKDIASRYNIYRNTITQWIYKFDRYGTEGLVESSTWRNYSRQLKEDAIRDYLSGELQLKE</sequence>
<dbReference type="SUPFAM" id="SSF48295">
    <property type="entry name" value="TrpR-like"/>
    <property type="match status" value="1"/>
</dbReference>
<dbReference type="GO" id="GO:0043565">
    <property type="term" value="F:sequence-specific DNA binding"/>
    <property type="evidence" value="ECO:0007669"/>
    <property type="project" value="InterPro"/>
</dbReference>
<dbReference type="InterPro" id="IPR055247">
    <property type="entry name" value="InsJ-like_HTH"/>
</dbReference>
<evidence type="ECO:0000259" key="2">
    <source>
        <dbReference type="Pfam" id="PF13518"/>
    </source>
</evidence>
<protein>
    <submittedName>
        <fullName evidence="4">Helix-turn-helix domain-containing protein</fullName>
    </submittedName>
</protein>
<organism evidence="4 5">
    <name type="scientific">Natronincola peptidivorans</name>
    <dbReference type="NCBI Taxonomy" id="426128"/>
    <lineage>
        <taxon>Bacteria</taxon>
        <taxon>Bacillati</taxon>
        <taxon>Bacillota</taxon>
        <taxon>Clostridia</taxon>
        <taxon>Peptostreptococcales</taxon>
        <taxon>Natronincolaceae</taxon>
        <taxon>Natronincola</taxon>
    </lineage>
</organism>
<accession>A0A1I0GIZ7</accession>
<dbReference type="STRING" id="426128.SAMN05660297_03046"/>
<dbReference type="PANTHER" id="PTHR33795:SF1">
    <property type="entry name" value="INSERTION ELEMENT IS150 PROTEIN INSJ"/>
    <property type="match status" value="1"/>
</dbReference>
<dbReference type="OrthoDB" id="9797531at2"/>
<dbReference type="AlphaFoldDB" id="A0A1I0GIZ7"/>
<dbReference type="InterPro" id="IPR052057">
    <property type="entry name" value="IS150/IS1296_orfA-like"/>
</dbReference>
<dbReference type="EMBL" id="FOHU01000021">
    <property type="protein sequence ID" value="SET70010.1"/>
    <property type="molecule type" value="Genomic_DNA"/>
</dbReference>
<dbReference type="InterPro" id="IPR036388">
    <property type="entry name" value="WH-like_DNA-bd_sf"/>
</dbReference>
<dbReference type="Gene3D" id="1.10.10.10">
    <property type="entry name" value="Winged helix-like DNA-binding domain superfamily/Winged helix DNA-binding domain"/>
    <property type="match status" value="1"/>
</dbReference>
<evidence type="ECO:0000313" key="4">
    <source>
        <dbReference type="EMBL" id="SET70010.1"/>
    </source>
</evidence>
<dbReference type="EMBL" id="FOHU01000018">
    <property type="protein sequence ID" value="SET65472.1"/>
    <property type="molecule type" value="Genomic_DNA"/>
</dbReference>
<gene>
    <name evidence="3" type="ORF">SAMN05660297_03046</name>
    <name evidence="4" type="ORF">SAMN05660297_03185</name>
</gene>
<evidence type="ECO:0000313" key="3">
    <source>
        <dbReference type="EMBL" id="SET65472.1"/>
    </source>
</evidence>